<keyword evidence="4 7" id="KW-1133">Transmembrane helix</keyword>
<dbReference type="Proteomes" id="UP000030693">
    <property type="component" value="Unassembled WGS sequence"/>
</dbReference>
<keyword evidence="5 7" id="KW-0472">Membrane</keyword>
<comment type="subcellular location">
    <subcellularLocation>
        <location evidence="1">Membrane</location>
        <topology evidence="1">Single-pass membrane protein</topology>
    </subcellularLocation>
</comment>
<evidence type="ECO:0000313" key="9">
    <source>
        <dbReference type="EMBL" id="KCV72278.1"/>
    </source>
</evidence>
<accession>A0A058ZEC8</accession>
<keyword evidence="10" id="KW-1185">Reference proteome</keyword>
<sequence length="245" mass="26892">MPSIQVTQYSWDNDLENASTLLSDLSRSALSSPVASPDAYAGGTGSLLESIRSIEESLRLLEQALEMHVAQNLISQKQYHLRKGNLQLVRGQLDDLRQTIRTAAANAPRSRRAFGAGGRSDGSESQPLLASGAEHYSYTDPQTALLQQQDIMSQQDQSIARLEEAARLQKEIAISIRSEVNDQVDMLDGLIESSAKTEQRLVEENRNMRQYSTKAKIGGSMCLVASLIVAVVVLIFVLLCSCNIR</sequence>
<dbReference type="GO" id="GO:0005737">
    <property type="term" value="C:cytoplasm"/>
    <property type="evidence" value="ECO:0007669"/>
    <property type="project" value="UniProtKB-ARBA"/>
</dbReference>
<evidence type="ECO:0000256" key="4">
    <source>
        <dbReference type="ARBA" id="ARBA00022989"/>
    </source>
</evidence>
<proteinExistence type="predicted"/>
<evidence type="ECO:0000256" key="1">
    <source>
        <dbReference type="ARBA" id="ARBA00004167"/>
    </source>
</evidence>
<gene>
    <name evidence="9" type="ORF">H696_01676</name>
</gene>
<dbReference type="CDD" id="cd15841">
    <property type="entry name" value="SNARE_Qc"/>
    <property type="match status" value="1"/>
</dbReference>
<dbReference type="eggNOG" id="ENOG502SW14">
    <property type="taxonomic scope" value="Eukaryota"/>
</dbReference>
<evidence type="ECO:0000256" key="5">
    <source>
        <dbReference type="ARBA" id="ARBA00023136"/>
    </source>
</evidence>
<feature type="transmembrane region" description="Helical" evidence="7">
    <location>
        <begin position="217"/>
        <end position="239"/>
    </location>
</feature>
<dbReference type="GO" id="GO:0016020">
    <property type="term" value="C:membrane"/>
    <property type="evidence" value="ECO:0007669"/>
    <property type="project" value="UniProtKB-SubCell"/>
</dbReference>
<organism evidence="9">
    <name type="scientific">Fonticula alba</name>
    <name type="common">Slime mold</name>
    <dbReference type="NCBI Taxonomy" id="691883"/>
    <lineage>
        <taxon>Eukaryota</taxon>
        <taxon>Rotosphaerida</taxon>
        <taxon>Fonticulaceae</taxon>
        <taxon>Fonticula</taxon>
    </lineage>
</organism>
<dbReference type="PANTHER" id="PTHR12791">
    <property type="entry name" value="GOLGI SNARE BET1-RELATED"/>
    <property type="match status" value="1"/>
</dbReference>
<dbReference type="SUPFAM" id="SSF58038">
    <property type="entry name" value="SNARE fusion complex"/>
    <property type="match status" value="1"/>
</dbReference>
<keyword evidence="3 7" id="KW-0812">Transmembrane</keyword>
<protein>
    <recommendedName>
        <fullName evidence="8">t-SNARE coiled-coil homology domain-containing protein</fullName>
    </recommendedName>
</protein>
<evidence type="ECO:0000256" key="6">
    <source>
        <dbReference type="SAM" id="MobiDB-lite"/>
    </source>
</evidence>
<feature type="region of interest" description="Disordered" evidence="6">
    <location>
        <begin position="108"/>
        <end position="127"/>
    </location>
</feature>
<evidence type="ECO:0000313" key="10">
    <source>
        <dbReference type="Proteomes" id="UP000030693"/>
    </source>
</evidence>
<feature type="domain" description="T-SNARE coiled-coil homology" evidence="8">
    <location>
        <begin position="149"/>
        <end position="211"/>
    </location>
</feature>
<dbReference type="AlphaFoldDB" id="A0A058ZEC8"/>
<dbReference type="EMBL" id="KB932202">
    <property type="protein sequence ID" value="KCV72278.1"/>
    <property type="molecule type" value="Genomic_DNA"/>
</dbReference>
<evidence type="ECO:0000256" key="7">
    <source>
        <dbReference type="SAM" id="Phobius"/>
    </source>
</evidence>
<evidence type="ECO:0000256" key="2">
    <source>
        <dbReference type="ARBA" id="ARBA00022448"/>
    </source>
</evidence>
<dbReference type="GO" id="GO:0012505">
    <property type="term" value="C:endomembrane system"/>
    <property type="evidence" value="ECO:0007669"/>
    <property type="project" value="UniProtKB-ARBA"/>
</dbReference>
<name>A0A058ZEC8_FONAL</name>
<evidence type="ECO:0000259" key="8">
    <source>
        <dbReference type="PROSITE" id="PS50192"/>
    </source>
</evidence>
<dbReference type="GeneID" id="20526401"/>
<reference evidence="9" key="1">
    <citation type="submission" date="2013-04" db="EMBL/GenBank/DDBJ databases">
        <title>The Genome Sequence of Fonticula alba ATCC 38817.</title>
        <authorList>
            <consortium name="The Broad Institute Genomics Platform"/>
            <person name="Russ C."/>
            <person name="Cuomo C."/>
            <person name="Burger G."/>
            <person name="Gray M.W."/>
            <person name="Holland P.W.H."/>
            <person name="King N."/>
            <person name="Lang F.B.F."/>
            <person name="Roger A.J."/>
            <person name="Ruiz-Trillo I."/>
            <person name="Brown M."/>
            <person name="Walker B."/>
            <person name="Young S."/>
            <person name="Zeng Q."/>
            <person name="Gargeya S."/>
            <person name="Fitzgerald M."/>
            <person name="Haas B."/>
            <person name="Abouelleil A."/>
            <person name="Allen A.W."/>
            <person name="Alvarado L."/>
            <person name="Arachchi H.M."/>
            <person name="Berlin A.M."/>
            <person name="Chapman S.B."/>
            <person name="Gainer-Dewar J."/>
            <person name="Goldberg J."/>
            <person name="Griggs A."/>
            <person name="Gujja S."/>
            <person name="Hansen M."/>
            <person name="Howarth C."/>
            <person name="Imamovic A."/>
            <person name="Ireland A."/>
            <person name="Larimer J."/>
            <person name="McCowan C."/>
            <person name="Murphy C."/>
            <person name="Pearson M."/>
            <person name="Poon T.W."/>
            <person name="Priest M."/>
            <person name="Roberts A."/>
            <person name="Saif S."/>
            <person name="Shea T."/>
            <person name="Sisk P."/>
            <person name="Sykes S."/>
            <person name="Wortman J."/>
            <person name="Nusbaum C."/>
            <person name="Birren B."/>
        </authorList>
    </citation>
    <scope>NUCLEOTIDE SEQUENCE [LARGE SCALE GENOMIC DNA]</scope>
    <source>
        <strain evidence="9">ATCC 38817</strain>
    </source>
</reference>
<dbReference type="RefSeq" id="XP_009493856.1">
    <property type="nucleotide sequence ID" value="XM_009495581.1"/>
</dbReference>
<dbReference type="InterPro" id="IPR000727">
    <property type="entry name" value="T_SNARE_dom"/>
</dbReference>
<dbReference type="PROSITE" id="PS50192">
    <property type="entry name" value="T_SNARE"/>
    <property type="match status" value="1"/>
</dbReference>
<evidence type="ECO:0000256" key="3">
    <source>
        <dbReference type="ARBA" id="ARBA00022692"/>
    </source>
</evidence>
<keyword evidence="2" id="KW-0813">Transport</keyword>
<dbReference type="STRING" id="691883.A0A058ZEC8"/>
<dbReference type="Gene3D" id="1.20.5.110">
    <property type="match status" value="1"/>
</dbReference>